<organism evidence="1 2">
    <name type="scientific">Cichorium intybus</name>
    <name type="common">Chicory</name>
    <dbReference type="NCBI Taxonomy" id="13427"/>
    <lineage>
        <taxon>Eukaryota</taxon>
        <taxon>Viridiplantae</taxon>
        <taxon>Streptophyta</taxon>
        <taxon>Embryophyta</taxon>
        <taxon>Tracheophyta</taxon>
        <taxon>Spermatophyta</taxon>
        <taxon>Magnoliopsida</taxon>
        <taxon>eudicotyledons</taxon>
        <taxon>Gunneridae</taxon>
        <taxon>Pentapetalae</taxon>
        <taxon>asterids</taxon>
        <taxon>campanulids</taxon>
        <taxon>Asterales</taxon>
        <taxon>Asteraceae</taxon>
        <taxon>Cichorioideae</taxon>
        <taxon>Cichorieae</taxon>
        <taxon>Cichoriinae</taxon>
        <taxon>Cichorium</taxon>
    </lineage>
</organism>
<evidence type="ECO:0000313" key="1">
    <source>
        <dbReference type="EMBL" id="KAI3787968.1"/>
    </source>
</evidence>
<accession>A0ACB9GY10</accession>
<protein>
    <submittedName>
        <fullName evidence="1">Uncharacterized protein</fullName>
    </submittedName>
</protein>
<dbReference type="EMBL" id="CM042009">
    <property type="protein sequence ID" value="KAI3787968.1"/>
    <property type="molecule type" value="Genomic_DNA"/>
</dbReference>
<keyword evidence="2" id="KW-1185">Reference proteome</keyword>
<gene>
    <name evidence="1" type="ORF">L2E82_00501</name>
</gene>
<reference evidence="2" key="1">
    <citation type="journal article" date="2022" name="Mol. Ecol. Resour.">
        <title>The genomes of chicory, endive, great burdock and yacon provide insights into Asteraceae palaeo-polyploidization history and plant inulin production.</title>
        <authorList>
            <person name="Fan W."/>
            <person name="Wang S."/>
            <person name="Wang H."/>
            <person name="Wang A."/>
            <person name="Jiang F."/>
            <person name="Liu H."/>
            <person name="Zhao H."/>
            <person name="Xu D."/>
            <person name="Zhang Y."/>
        </authorList>
    </citation>
    <scope>NUCLEOTIDE SEQUENCE [LARGE SCALE GENOMIC DNA]</scope>
    <source>
        <strain evidence="2">cv. Punajuju</strain>
    </source>
</reference>
<name>A0ACB9GY10_CICIN</name>
<sequence>MTSMPNRIFTNRKSQSSCIFTQQGRKGVNQDAMIVWEDFMGKGLTFCGVFDGHGPQGHLVARKVHDNLPLKLSSFLDSYELKKKSLLG</sequence>
<reference evidence="1 2" key="2">
    <citation type="journal article" date="2022" name="Mol. Ecol. Resour.">
        <title>The genomes of chicory, endive, great burdock and yacon provide insights into Asteraceae paleo-polyploidization history and plant inulin production.</title>
        <authorList>
            <person name="Fan W."/>
            <person name="Wang S."/>
            <person name="Wang H."/>
            <person name="Wang A."/>
            <person name="Jiang F."/>
            <person name="Liu H."/>
            <person name="Zhao H."/>
            <person name="Xu D."/>
            <person name="Zhang Y."/>
        </authorList>
    </citation>
    <scope>NUCLEOTIDE SEQUENCE [LARGE SCALE GENOMIC DNA]</scope>
    <source>
        <strain evidence="2">cv. Punajuju</strain>
        <tissue evidence="1">Leaves</tissue>
    </source>
</reference>
<evidence type="ECO:0000313" key="2">
    <source>
        <dbReference type="Proteomes" id="UP001055811"/>
    </source>
</evidence>
<comment type="caution">
    <text evidence="1">The sequence shown here is derived from an EMBL/GenBank/DDBJ whole genome shotgun (WGS) entry which is preliminary data.</text>
</comment>
<proteinExistence type="predicted"/>
<dbReference type="Proteomes" id="UP001055811">
    <property type="component" value="Linkage Group LG01"/>
</dbReference>